<dbReference type="GO" id="GO:0061578">
    <property type="term" value="F:K63-linked deubiquitinase activity"/>
    <property type="evidence" value="ECO:0007669"/>
    <property type="project" value="TreeGrafter"/>
</dbReference>
<name>A0A165S1S3_9APHY</name>
<dbReference type="STRING" id="1314783.A0A165S1S3"/>
<dbReference type="GO" id="GO:0070536">
    <property type="term" value="P:protein K63-linked deubiquitination"/>
    <property type="evidence" value="ECO:0007669"/>
    <property type="project" value="TreeGrafter"/>
</dbReference>
<feature type="compositionally biased region" description="Basic and acidic residues" evidence="1">
    <location>
        <begin position="148"/>
        <end position="168"/>
    </location>
</feature>
<reference evidence="3 4" key="1">
    <citation type="journal article" date="2016" name="Mol. Biol. Evol.">
        <title>Comparative Genomics of Early-Diverging Mushroom-Forming Fungi Provides Insights into the Origins of Lignocellulose Decay Capabilities.</title>
        <authorList>
            <person name="Nagy L.G."/>
            <person name="Riley R."/>
            <person name="Tritt A."/>
            <person name="Adam C."/>
            <person name="Daum C."/>
            <person name="Floudas D."/>
            <person name="Sun H."/>
            <person name="Yadav J.S."/>
            <person name="Pangilinan J."/>
            <person name="Larsson K.H."/>
            <person name="Matsuura K."/>
            <person name="Barry K."/>
            <person name="Labutti K."/>
            <person name="Kuo R."/>
            <person name="Ohm R.A."/>
            <person name="Bhattacharya S.S."/>
            <person name="Shirouzu T."/>
            <person name="Yoshinaga Y."/>
            <person name="Martin F.M."/>
            <person name="Grigoriev I.V."/>
            <person name="Hibbett D.S."/>
        </authorList>
    </citation>
    <scope>NUCLEOTIDE SEQUENCE [LARGE SCALE GENOMIC DNA]</scope>
    <source>
        <strain evidence="3 4">L-15889</strain>
    </source>
</reference>
<evidence type="ECO:0000313" key="3">
    <source>
        <dbReference type="EMBL" id="KZT71427.1"/>
    </source>
</evidence>
<sequence length="168" mass="19346">MCILGDIRSKATSEHAVTVEATNANSPQVEPLRRRPPTIAELVERAQDPPWDPTKSLRHWLRTAEKARKDGNRHAEHQNHGSAFVEYARAALIIFEKLPTHQEYPTLLRVDQRQNLELNGQDILQSLSQLKPILKDEYKQWLATRSTAADRSRPSKNERSVDRKRNAR</sequence>
<evidence type="ECO:0000313" key="4">
    <source>
        <dbReference type="Proteomes" id="UP000076727"/>
    </source>
</evidence>
<evidence type="ECO:0000256" key="1">
    <source>
        <dbReference type="SAM" id="MobiDB-lite"/>
    </source>
</evidence>
<dbReference type="GO" id="GO:0016020">
    <property type="term" value="C:membrane"/>
    <property type="evidence" value="ECO:0007669"/>
    <property type="project" value="TreeGrafter"/>
</dbReference>
<gene>
    <name evidence="3" type="ORF">DAEQUDRAFT_130553</name>
</gene>
<dbReference type="Pfam" id="PF08969">
    <property type="entry name" value="USP8_dimer"/>
    <property type="match status" value="1"/>
</dbReference>
<dbReference type="AlphaFoldDB" id="A0A165S1S3"/>
<dbReference type="Proteomes" id="UP000076727">
    <property type="component" value="Unassembled WGS sequence"/>
</dbReference>
<feature type="region of interest" description="Disordered" evidence="1">
    <location>
        <begin position="144"/>
        <end position="168"/>
    </location>
</feature>
<dbReference type="GO" id="GO:0005768">
    <property type="term" value="C:endosome"/>
    <property type="evidence" value="ECO:0007669"/>
    <property type="project" value="TreeGrafter"/>
</dbReference>
<protein>
    <recommendedName>
        <fullName evidence="2">USP8 dimerisation domain-containing protein</fullName>
    </recommendedName>
</protein>
<accession>A0A165S1S3</accession>
<proteinExistence type="predicted"/>
<evidence type="ECO:0000259" key="2">
    <source>
        <dbReference type="Pfam" id="PF08969"/>
    </source>
</evidence>
<dbReference type="Gene3D" id="1.20.58.80">
    <property type="entry name" value="Phosphotransferase system, lactose/cellobiose-type IIA subunit"/>
    <property type="match status" value="1"/>
</dbReference>
<keyword evidence="4" id="KW-1185">Reference proteome</keyword>
<dbReference type="OrthoDB" id="2965483at2759"/>
<dbReference type="PANTHER" id="PTHR12947">
    <property type="entry name" value="AMSH-LIKE PROTEASE"/>
    <property type="match status" value="1"/>
</dbReference>
<dbReference type="InterPro" id="IPR015063">
    <property type="entry name" value="USP8_dimer"/>
</dbReference>
<feature type="domain" description="USP8 dimerisation" evidence="2">
    <location>
        <begin position="39"/>
        <end position="140"/>
    </location>
</feature>
<dbReference type="PANTHER" id="PTHR12947:SF13">
    <property type="entry name" value="FI19924P1"/>
    <property type="match status" value="1"/>
</dbReference>
<organism evidence="3 4">
    <name type="scientific">Daedalea quercina L-15889</name>
    <dbReference type="NCBI Taxonomy" id="1314783"/>
    <lineage>
        <taxon>Eukaryota</taxon>
        <taxon>Fungi</taxon>
        <taxon>Dikarya</taxon>
        <taxon>Basidiomycota</taxon>
        <taxon>Agaricomycotina</taxon>
        <taxon>Agaricomycetes</taxon>
        <taxon>Polyporales</taxon>
        <taxon>Fomitopsis</taxon>
    </lineage>
</organism>
<dbReference type="EMBL" id="KV429046">
    <property type="protein sequence ID" value="KZT71427.1"/>
    <property type="molecule type" value="Genomic_DNA"/>
</dbReference>